<reference evidence="2" key="1">
    <citation type="submission" date="2019-12" db="EMBL/GenBank/DDBJ databases">
        <title>Genome sequencing and annotation of Brassica cretica.</title>
        <authorList>
            <person name="Studholme D.J."/>
            <person name="Sarris P."/>
        </authorList>
    </citation>
    <scope>NUCLEOTIDE SEQUENCE</scope>
    <source>
        <strain evidence="2">PFS-109/04</strain>
        <tissue evidence="2">Leaf</tissue>
    </source>
</reference>
<feature type="region of interest" description="Disordered" evidence="1">
    <location>
        <begin position="1"/>
        <end position="33"/>
    </location>
</feature>
<dbReference type="EMBL" id="QGKX02001521">
    <property type="protein sequence ID" value="KAF3505907.1"/>
    <property type="molecule type" value="Genomic_DNA"/>
</dbReference>
<proteinExistence type="predicted"/>
<dbReference type="AlphaFoldDB" id="A0A8S9NY09"/>
<comment type="caution">
    <text evidence="2">The sequence shown here is derived from an EMBL/GenBank/DDBJ whole genome shotgun (WGS) entry which is preliminary data.</text>
</comment>
<evidence type="ECO:0000313" key="3">
    <source>
        <dbReference type="Proteomes" id="UP000712600"/>
    </source>
</evidence>
<sequence length="156" mass="16853">MRKIPSDASGLIPSSRETARSSRAGEWSEKSGGRKEAWLWERMQSTGDLPGYGPTFWRWGSRERMFRAVDGLVEISTNNPGGYVKAINRSIDELLAVPDTDLTGSGHHMGQLREGSGSSPLRWRGSSVEDTEAAGAELNGRVKDTGRVCGGSKGSV</sequence>
<protein>
    <submittedName>
        <fullName evidence="2">Uncharacterized protein</fullName>
    </submittedName>
</protein>
<organism evidence="2 3">
    <name type="scientific">Brassica cretica</name>
    <name type="common">Mustard</name>
    <dbReference type="NCBI Taxonomy" id="69181"/>
    <lineage>
        <taxon>Eukaryota</taxon>
        <taxon>Viridiplantae</taxon>
        <taxon>Streptophyta</taxon>
        <taxon>Embryophyta</taxon>
        <taxon>Tracheophyta</taxon>
        <taxon>Spermatophyta</taxon>
        <taxon>Magnoliopsida</taxon>
        <taxon>eudicotyledons</taxon>
        <taxon>Gunneridae</taxon>
        <taxon>Pentapetalae</taxon>
        <taxon>rosids</taxon>
        <taxon>malvids</taxon>
        <taxon>Brassicales</taxon>
        <taxon>Brassicaceae</taxon>
        <taxon>Brassiceae</taxon>
        <taxon>Brassica</taxon>
    </lineage>
</organism>
<feature type="region of interest" description="Disordered" evidence="1">
    <location>
        <begin position="102"/>
        <end position="156"/>
    </location>
</feature>
<evidence type="ECO:0000256" key="1">
    <source>
        <dbReference type="SAM" id="MobiDB-lite"/>
    </source>
</evidence>
<accession>A0A8S9NY09</accession>
<evidence type="ECO:0000313" key="2">
    <source>
        <dbReference type="EMBL" id="KAF3505907.1"/>
    </source>
</evidence>
<name>A0A8S9NY09_BRACR</name>
<gene>
    <name evidence="2" type="ORF">F2Q69_00005901</name>
</gene>
<dbReference type="Proteomes" id="UP000712600">
    <property type="component" value="Unassembled WGS sequence"/>
</dbReference>